<keyword evidence="2" id="KW-1185">Reference proteome</keyword>
<dbReference type="InterPro" id="IPR007438">
    <property type="entry name" value="DUF488"/>
</dbReference>
<dbReference type="PANTHER" id="PTHR39337">
    <property type="entry name" value="BLR5642 PROTEIN"/>
    <property type="match status" value="1"/>
</dbReference>
<dbReference type="RefSeq" id="WP_265165371.1">
    <property type="nucleotide sequence ID" value="NZ_CP069620.1"/>
</dbReference>
<accession>A0ABY6NUX4</accession>
<dbReference type="Pfam" id="PF04343">
    <property type="entry name" value="DUF488"/>
    <property type="match status" value="1"/>
</dbReference>
<reference evidence="1" key="1">
    <citation type="submission" date="2021-02" db="EMBL/GenBank/DDBJ databases">
        <title>Salinimicrobium sp. nov. isolated from seawater in Tongyeong, Republic of Korea.</title>
        <authorList>
            <person name="Lee S.-J."/>
        </authorList>
    </citation>
    <scope>NUCLEOTIDE SEQUENCE</scope>
    <source>
        <strain evidence="1">HN-2-9-2</strain>
    </source>
</reference>
<name>A0ABY6NUX4_9FLAO</name>
<gene>
    <name evidence="1" type="ORF">JRG66_07665</name>
</gene>
<organism evidence="1 2">
    <name type="scientific">Salinimicrobium tongyeongense</name>
    <dbReference type="NCBI Taxonomy" id="2809707"/>
    <lineage>
        <taxon>Bacteria</taxon>
        <taxon>Pseudomonadati</taxon>
        <taxon>Bacteroidota</taxon>
        <taxon>Flavobacteriia</taxon>
        <taxon>Flavobacteriales</taxon>
        <taxon>Flavobacteriaceae</taxon>
        <taxon>Salinimicrobium</taxon>
    </lineage>
</organism>
<sequence length="159" mass="18850">MEFYTIGVYNSEERAFFQKIKSNGIDTFCDIRQRRGVRGAKYSFVNSTKLQNKLRDIGVKYIHQLSLAPTKEIRELQKKNDLKSGLLKRNRRGLGELFISKYNKDILEQFNYKEFFNHLEKLGSEKIVFFCVEENSESCHRSLVTSYLSRKFNYKITHL</sequence>
<evidence type="ECO:0000313" key="1">
    <source>
        <dbReference type="EMBL" id="UZH56719.1"/>
    </source>
</evidence>
<proteinExistence type="predicted"/>
<protein>
    <submittedName>
        <fullName evidence="1">DUF488 domain-containing protein</fullName>
    </submittedName>
</protein>
<dbReference type="EMBL" id="CP069620">
    <property type="protein sequence ID" value="UZH56719.1"/>
    <property type="molecule type" value="Genomic_DNA"/>
</dbReference>
<dbReference type="Proteomes" id="UP001163981">
    <property type="component" value="Chromosome"/>
</dbReference>
<evidence type="ECO:0000313" key="2">
    <source>
        <dbReference type="Proteomes" id="UP001163981"/>
    </source>
</evidence>
<dbReference type="PANTHER" id="PTHR39337:SF1">
    <property type="entry name" value="BLR5642 PROTEIN"/>
    <property type="match status" value="1"/>
</dbReference>